<comment type="caution">
    <text evidence="2">The sequence shown here is derived from an EMBL/GenBank/DDBJ whole genome shotgun (WGS) entry which is preliminary data.</text>
</comment>
<sequence length="415" mass="48306">MLAFVALVFINTAYAQITNEQVTLSGDLQNNPVAQDILDKIEKSKKWIAKLQERNFEVSERQRELEEKRAEVLEHLNADLKEWEDLWEYYTFDKMLERALEDSPAKHTDTIYDHPLKFTASKINAGRAALAQVIQNGGGPEEARDAFVNAAQITRVEMVAANALFNVLNGNAYYNQQILFESDGQFNLDLSGEQLRKYYLDYRTNPGYLLANPKDTTSWEDLSETNPDTVCRDEYILIYRNHADDYVCVTEYTAEMWQRHGMGNPVHKETSSIPDELTKIKLNHDRIAEKVSAINLKIQKIHDNHEIQIQNMEKKYDHMFVQMEQEQKDEEKLVLNKLNSDEIDAENFSVQITDIREKYKAVEKNMIKEKFQTLDILDKSLRENLDTLMSKYEHDSEIKIVWNDTQGTYRATMNA</sequence>
<feature type="coiled-coil region" evidence="1">
    <location>
        <begin position="309"/>
        <end position="365"/>
    </location>
</feature>
<keyword evidence="1" id="KW-0175">Coiled coil</keyword>
<dbReference type="AlphaFoldDB" id="A0A2S2KPF8"/>
<protein>
    <submittedName>
        <fullName evidence="2">Uncharacterized protein</fullName>
    </submittedName>
</protein>
<proteinExistence type="predicted"/>
<evidence type="ECO:0000313" key="2">
    <source>
        <dbReference type="EMBL" id="GBH33411.1"/>
    </source>
</evidence>
<evidence type="ECO:0000256" key="1">
    <source>
        <dbReference type="SAM" id="Coils"/>
    </source>
</evidence>
<dbReference type="Proteomes" id="UP000245829">
    <property type="component" value="Unassembled WGS sequence"/>
</dbReference>
<reference evidence="2 3" key="1">
    <citation type="submission" date="2018-05" db="EMBL/GenBank/DDBJ databases">
        <title>genome sequencing of Nitrosopumilus sp. NM25.</title>
        <authorList>
            <person name="Mori K."/>
            <person name="Nakagawa T."/>
        </authorList>
    </citation>
    <scope>NUCLEOTIDE SEQUENCE [LARGE SCALE GENOMIC DNA]</scope>
    <source>
        <strain evidence="2 3">NM25</strain>
    </source>
</reference>
<organism evidence="2 3">
    <name type="scientific">Nitrosopumilus zosterae</name>
    <dbReference type="NCBI Taxonomy" id="718286"/>
    <lineage>
        <taxon>Archaea</taxon>
        <taxon>Nitrososphaerota</taxon>
        <taxon>Nitrososphaeria</taxon>
        <taxon>Nitrosopumilales</taxon>
        <taxon>Nitrosopumilaceae</taxon>
        <taxon>Nitrosopumilus</taxon>
    </lineage>
</organism>
<evidence type="ECO:0000313" key="3">
    <source>
        <dbReference type="Proteomes" id="UP000245829"/>
    </source>
</evidence>
<keyword evidence="3" id="KW-1185">Reference proteome</keyword>
<gene>
    <name evidence="2" type="ORF">NZNM25_02020</name>
</gene>
<name>A0A2S2KPF8_9ARCH</name>
<accession>A0A2S2KPF8</accession>
<dbReference type="EMBL" id="BGKI01000001">
    <property type="protein sequence ID" value="GBH33411.1"/>
    <property type="molecule type" value="Genomic_DNA"/>
</dbReference>